<protein>
    <submittedName>
        <fullName evidence="1">Uncharacterized protein</fullName>
    </submittedName>
</protein>
<comment type="caution">
    <text evidence="1">The sequence shown here is derived from an EMBL/GenBank/DDBJ whole genome shotgun (WGS) entry which is preliminary data.</text>
</comment>
<accession>A0ACB8TW46</accession>
<name>A0ACB8TW46_9APHY</name>
<gene>
    <name evidence="1" type="ORF">BDY19DRAFT_353159</name>
</gene>
<organism evidence="1 2">
    <name type="scientific">Irpex rosettiformis</name>
    <dbReference type="NCBI Taxonomy" id="378272"/>
    <lineage>
        <taxon>Eukaryota</taxon>
        <taxon>Fungi</taxon>
        <taxon>Dikarya</taxon>
        <taxon>Basidiomycota</taxon>
        <taxon>Agaricomycotina</taxon>
        <taxon>Agaricomycetes</taxon>
        <taxon>Polyporales</taxon>
        <taxon>Irpicaceae</taxon>
        <taxon>Irpex</taxon>
    </lineage>
</organism>
<dbReference type="EMBL" id="MU274924">
    <property type="protein sequence ID" value="KAI0086292.1"/>
    <property type="molecule type" value="Genomic_DNA"/>
</dbReference>
<keyword evidence="2" id="KW-1185">Reference proteome</keyword>
<evidence type="ECO:0000313" key="2">
    <source>
        <dbReference type="Proteomes" id="UP001055072"/>
    </source>
</evidence>
<proteinExistence type="predicted"/>
<sequence length="806" mass="87251">MSTTTTLVDFTDTQMLDYAMDGDFSMQNSPADWLAVEATMLDDNPTSAATDYSETIEVDMEPHDEHDGEITEYEMADDALGEVDYDGDAQLFDAETEAEQPDLLGMPQVPAMQLNSGGVGPVEHHPPTPPSHFALPTTPLADVSVVMAEPPRSQNIPAFSPSHEVDSFSVAPQQVNDEATPVSTTEVVVAALATNHSPALPEEPTSATVLPESFIGTADHSTDGQGYHITEHTENSVTHGHVEYQATPKTHPTSPEEHKEEDSEAQREEHVDATNAAPGPDAEIDPSENAVHQNVPVHNTSETGEEADPHEISEGVYIDPPPAVLLSITSGATGDFCLFNHPPPKTRSQSPGESSTANSFITLVLHQQPTLYYEPLDQVFTALRQEEVVYTSPELVDNELILEAYDLNLVVGEDNAYASQATIHDLNEIHDRLGLAGPLRLRLTSGSRFITRYHALREQIAQITLNANDRVSGAEQVQEHEDTNEEHPQSAVQDFPGGAEDEGGQAEDTHDKQQDTTTNLEHDQVEGHAEERQEDASGEDEVETQSGAEDEIPGEAGQNQESVEYANPQDADDDDGDRGLELTATSGVHELDADEAHHTFSAEEGGDYVARGEEFQDGDDKFGEALPEELGGSATDESEQPDDEPSYDVDGDADAHQYPGLGMAGSETNDDAPEDSAETVVVPTDEAPLPEENEEDLDGDDATARDTSAGTQEADELYDYADADGEYYTQESYEPEDWDELEDPEAPEGDLLEHAVLDDAASSKQSSETLSTLSKRSRDEDDDEDDGDNTEGATAGSPHLKRVRTD</sequence>
<evidence type="ECO:0000313" key="1">
    <source>
        <dbReference type="EMBL" id="KAI0086292.1"/>
    </source>
</evidence>
<dbReference type="Proteomes" id="UP001055072">
    <property type="component" value="Unassembled WGS sequence"/>
</dbReference>
<reference evidence="1" key="1">
    <citation type="journal article" date="2021" name="Environ. Microbiol.">
        <title>Gene family expansions and transcriptome signatures uncover fungal adaptations to wood decay.</title>
        <authorList>
            <person name="Hage H."/>
            <person name="Miyauchi S."/>
            <person name="Viragh M."/>
            <person name="Drula E."/>
            <person name="Min B."/>
            <person name="Chaduli D."/>
            <person name="Navarro D."/>
            <person name="Favel A."/>
            <person name="Norest M."/>
            <person name="Lesage-Meessen L."/>
            <person name="Balint B."/>
            <person name="Merenyi Z."/>
            <person name="de Eugenio L."/>
            <person name="Morin E."/>
            <person name="Martinez A.T."/>
            <person name="Baldrian P."/>
            <person name="Stursova M."/>
            <person name="Martinez M.J."/>
            <person name="Novotny C."/>
            <person name="Magnuson J.K."/>
            <person name="Spatafora J.W."/>
            <person name="Maurice S."/>
            <person name="Pangilinan J."/>
            <person name="Andreopoulos W."/>
            <person name="LaButti K."/>
            <person name="Hundley H."/>
            <person name="Na H."/>
            <person name="Kuo A."/>
            <person name="Barry K."/>
            <person name="Lipzen A."/>
            <person name="Henrissat B."/>
            <person name="Riley R."/>
            <person name="Ahrendt S."/>
            <person name="Nagy L.G."/>
            <person name="Grigoriev I.V."/>
            <person name="Martin F."/>
            <person name="Rosso M.N."/>
        </authorList>
    </citation>
    <scope>NUCLEOTIDE SEQUENCE</scope>
    <source>
        <strain evidence="1">CBS 384.51</strain>
    </source>
</reference>